<feature type="coiled-coil region" evidence="2">
    <location>
        <begin position="81"/>
        <end position="115"/>
    </location>
</feature>
<evidence type="ECO:0000313" key="4">
    <source>
        <dbReference type="EMBL" id="MEQ2709756.1"/>
    </source>
</evidence>
<evidence type="ECO:0000259" key="3">
    <source>
        <dbReference type="PROSITE" id="PS50937"/>
    </source>
</evidence>
<protein>
    <submittedName>
        <fullName evidence="4">MerR family transcriptional regulator</fullName>
    </submittedName>
</protein>
<dbReference type="InterPro" id="IPR047057">
    <property type="entry name" value="MerR_fam"/>
</dbReference>
<feature type="domain" description="HTH merR-type" evidence="3">
    <location>
        <begin position="1"/>
        <end position="69"/>
    </location>
</feature>
<dbReference type="Proteomes" id="UP001482154">
    <property type="component" value="Unassembled WGS sequence"/>
</dbReference>
<comment type="caution">
    <text evidence="4">The sequence shown here is derived from an EMBL/GenBank/DDBJ whole genome shotgun (WGS) entry which is preliminary data.</text>
</comment>
<dbReference type="Pfam" id="PF00376">
    <property type="entry name" value="MerR"/>
    <property type="match status" value="1"/>
</dbReference>
<organism evidence="4 5">
    <name type="scientific">Anaerostipes amylophilus</name>
    <dbReference type="NCBI Taxonomy" id="2981779"/>
    <lineage>
        <taxon>Bacteria</taxon>
        <taxon>Bacillati</taxon>
        <taxon>Bacillota</taxon>
        <taxon>Clostridia</taxon>
        <taxon>Lachnospirales</taxon>
        <taxon>Lachnospiraceae</taxon>
        <taxon>Anaerostipes</taxon>
    </lineage>
</organism>
<dbReference type="Gene3D" id="1.10.1660.10">
    <property type="match status" value="1"/>
</dbReference>
<dbReference type="SMART" id="SM00422">
    <property type="entry name" value="HTH_MERR"/>
    <property type="match status" value="1"/>
</dbReference>
<evidence type="ECO:0000256" key="2">
    <source>
        <dbReference type="SAM" id="Coils"/>
    </source>
</evidence>
<dbReference type="PANTHER" id="PTHR30204">
    <property type="entry name" value="REDOX-CYCLING DRUG-SENSING TRANSCRIPTIONAL ACTIVATOR SOXR"/>
    <property type="match status" value="1"/>
</dbReference>
<dbReference type="InterPro" id="IPR000551">
    <property type="entry name" value="MerR-type_HTH_dom"/>
</dbReference>
<dbReference type="SUPFAM" id="SSF46955">
    <property type="entry name" value="Putative DNA-binding domain"/>
    <property type="match status" value="1"/>
</dbReference>
<keyword evidence="2" id="KW-0175">Coiled coil</keyword>
<dbReference type="RefSeq" id="WP_022375619.1">
    <property type="nucleotide sequence ID" value="NZ_JBBNIN010000001.1"/>
</dbReference>
<keyword evidence="1" id="KW-0238">DNA-binding</keyword>
<reference evidence="4 5" key="1">
    <citation type="submission" date="2024-04" db="EMBL/GenBank/DDBJ databases">
        <title>Human intestinal bacterial collection.</title>
        <authorList>
            <person name="Pauvert C."/>
            <person name="Hitch T.C.A."/>
            <person name="Clavel T."/>
        </authorList>
    </citation>
    <scope>NUCLEOTIDE SEQUENCE [LARGE SCALE GENOMIC DNA]</scope>
    <source>
        <strain evidence="4 5">CLA-AA-H249</strain>
    </source>
</reference>
<sequence length="131" mass="15153">MTIKEVAEKYDISADTLRYYERVGMIPKVTRRPNGIRDYQESDLGWVELAICMRSAGLPIEVMIEYVKLYKEGDNTIPARLELLQEQMNALKEQKAQIESTVERLAYKISKYEEAMETGVLVWDESGDCHD</sequence>
<accession>A0ABV1IRE0</accession>
<evidence type="ECO:0000313" key="5">
    <source>
        <dbReference type="Proteomes" id="UP001482154"/>
    </source>
</evidence>
<keyword evidence="5" id="KW-1185">Reference proteome</keyword>
<dbReference type="InterPro" id="IPR009061">
    <property type="entry name" value="DNA-bd_dom_put_sf"/>
</dbReference>
<proteinExistence type="predicted"/>
<dbReference type="EMBL" id="JBBNIN010000001">
    <property type="protein sequence ID" value="MEQ2709756.1"/>
    <property type="molecule type" value="Genomic_DNA"/>
</dbReference>
<dbReference type="PROSITE" id="PS50937">
    <property type="entry name" value="HTH_MERR_2"/>
    <property type="match status" value="1"/>
</dbReference>
<name>A0ABV1IRE0_9FIRM</name>
<gene>
    <name evidence="4" type="ORF">AAAU51_00960</name>
</gene>
<evidence type="ECO:0000256" key="1">
    <source>
        <dbReference type="ARBA" id="ARBA00023125"/>
    </source>
</evidence>
<dbReference type="PANTHER" id="PTHR30204:SF98">
    <property type="entry name" value="HTH-TYPE TRANSCRIPTIONAL REGULATOR ADHR"/>
    <property type="match status" value="1"/>
</dbReference>
<dbReference type="CDD" id="cd01109">
    <property type="entry name" value="HTH_YyaN"/>
    <property type="match status" value="1"/>
</dbReference>